<feature type="transmembrane region" description="Helical" evidence="7">
    <location>
        <begin position="332"/>
        <end position="351"/>
    </location>
</feature>
<protein>
    <recommendedName>
        <fullName evidence="8">Major facilitator superfamily (MFS) profile domain-containing protein</fullName>
    </recommendedName>
</protein>
<dbReference type="HOGENOM" id="CLU_001265_30_13_1"/>
<dbReference type="PROSITE" id="PS00217">
    <property type="entry name" value="SUGAR_TRANSPORT_2"/>
    <property type="match status" value="1"/>
</dbReference>
<feature type="transmembrane region" description="Helical" evidence="7">
    <location>
        <begin position="119"/>
        <end position="136"/>
    </location>
</feature>
<organism evidence="9 10">
    <name type="scientific">Exophiala oligosperma</name>
    <dbReference type="NCBI Taxonomy" id="215243"/>
    <lineage>
        <taxon>Eukaryota</taxon>
        <taxon>Fungi</taxon>
        <taxon>Dikarya</taxon>
        <taxon>Ascomycota</taxon>
        <taxon>Pezizomycotina</taxon>
        <taxon>Eurotiomycetes</taxon>
        <taxon>Chaetothyriomycetidae</taxon>
        <taxon>Chaetothyriales</taxon>
        <taxon>Herpotrichiellaceae</taxon>
        <taxon>Exophiala</taxon>
    </lineage>
</organism>
<dbReference type="InterPro" id="IPR036259">
    <property type="entry name" value="MFS_trans_sf"/>
</dbReference>
<feature type="transmembrane region" description="Helical" evidence="7">
    <location>
        <begin position="372"/>
        <end position="390"/>
    </location>
</feature>
<dbReference type="InterPro" id="IPR020846">
    <property type="entry name" value="MFS_dom"/>
</dbReference>
<dbReference type="InterPro" id="IPR003663">
    <property type="entry name" value="Sugar/inositol_transpt"/>
</dbReference>
<dbReference type="AlphaFoldDB" id="A0A0D2B1S0"/>
<feature type="transmembrane region" description="Helical" evidence="7">
    <location>
        <begin position="60"/>
        <end position="79"/>
    </location>
</feature>
<feature type="transmembrane region" description="Helical" evidence="7">
    <location>
        <begin position="402"/>
        <end position="421"/>
    </location>
</feature>
<feature type="transmembrane region" description="Helical" evidence="7">
    <location>
        <begin position="301"/>
        <end position="320"/>
    </location>
</feature>
<feature type="transmembrane region" description="Helical" evidence="7">
    <location>
        <begin position="23"/>
        <end position="48"/>
    </location>
</feature>
<feature type="domain" description="Major facilitator superfamily (MFS) profile" evidence="8">
    <location>
        <begin position="1"/>
        <end position="424"/>
    </location>
</feature>
<evidence type="ECO:0000313" key="10">
    <source>
        <dbReference type="Proteomes" id="UP000053342"/>
    </source>
</evidence>
<accession>A0A0D2B1S0</accession>
<dbReference type="PANTHER" id="PTHR48022:SF31">
    <property type="entry name" value="HEXOSE TRANSPORTER"/>
    <property type="match status" value="1"/>
</dbReference>
<reference evidence="9 10" key="1">
    <citation type="submission" date="2015-01" db="EMBL/GenBank/DDBJ databases">
        <title>The Genome Sequence of Exophiala oligosperma CBS72588.</title>
        <authorList>
            <consortium name="The Broad Institute Genomics Platform"/>
            <person name="Cuomo C."/>
            <person name="de Hoog S."/>
            <person name="Gorbushina A."/>
            <person name="Stielow B."/>
            <person name="Teixiera M."/>
            <person name="Abouelleil A."/>
            <person name="Chapman S.B."/>
            <person name="Priest M."/>
            <person name="Young S.K."/>
            <person name="Wortman J."/>
            <person name="Nusbaum C."/>
            <person name="Birren B."/>
        </authorList>
    </citation>
    <scope>NUCLEOTIDE SEQUENCE [LARGE SCALE GENOMIC DNA]</scope>
    <source>
        <strain evidence="9 10">CBS 72588</strain>
    </source>
</reference>
<dbReference type="PRINTS" id="PR00171">
    <property type="entry name" value="SUGRTRNSPORT"/>
</dbReference>
<keyword evidence="5 7" id="KW-1133">Transmembrane helix</keyword>
<feature type="transmembrane region" description="Helical" evidence="7">
    <location>
        <begin position="277"/>
        <end position="294"/>
    </location>
</feature>
<keyword evidence="10" id="KW-1185">Reference proteome</keyword>
<dbReference type="EMBL" id="KN847333">
    <property type="protein sequence ID" value="KIW46106.1"/>
    <property type="molecule type" value="Genomic_DNA"/>
</dbReference>
<evidence type="ECO:0000256" key="4">
    <source>
        <dbReference type="ARBA" id="ARBA00022692"/>
    </source>
</evidence>
<evidence type="ECO:0000256" key="1">
    <source>
        <dbReference type="ARBA" id="ARBA00004141"/>
    </source>
</evidence>
<sequence>MQTLGFDGSMMNGLNILPSYTDYFTLTTATLSLNTASVWMGSVIAGLFFGKVPDWVGRKWALFFGAVLTIIGVIIQAAAQNIAMFVVARIIVGFGTGASAIAGPSYVAETLPVKYRALGLGYVGGLIAAGVTYGTAKFDSTWAWRLPSLLQGLFSLMCLSLLPFTPESPRWLVSQGRHQEALVSLAATSSNGNTNDAAVLIQYREVTDTLSFEQTYEKPSFIAQFLNSASTRKRIFLVSQVALFSMLAGNNIISYYFGTMLTQAGVTDSTTQLEINIILNAWCLVVSLVGTLMADRLGRKTLAALSQGSLTVFIFIVGALTKVYGTTSNTSGIYGTVASIFLFQGSYSFGWTPLTVMYPPEVLNFSVRSIGMSWYTFLSNGMGLMVTFAFPYALEAIGWKTYMINGAWDVLALVVILVTWVETRGRTLEEIDENLDGVVHSEVPKLSTIMGVPQAEREGIVDALDLSAAKAIEAHGSVVEVPKN</sequence>
<keyword evidence="3" id="KW-0813">Transport</keyword>
<gene>
    <name evidence="9" type="ORF">PV06_01797</name>
</gene>
<dbReference type="GeneID" id="27353871"/>
<comment type="subcellular location">
    <subcellularLocation>
        <location evidence="1">Membrane</location>
        <topology evidence="1">Multi-pass membrane protein</topology>
    </subcellularLocation>
</comment>
<proteinExistence type="inferred from homology"/>
<keyword evidence="6 7" id="KW-0472">Membrane</keyword>
<comment type="similarity">
    <text evidence="2">Belongs to the major facilitator superfamily. Sugar transporter (TC 2.A.1.1) family.</text>
</comment>
<evidence type="ECO:0000256" key="3">
    <source>
        <dbReference type="ARBA" id="ARBA00022448"/>
    </source>
</evidence>
<dbReference type="VEuPathDB" id="FungiDB:PV06_01797"/>
<dbReference type="Pfam" id="PF00083">
    <property type="entry name" value="Sugar_tr"/>
    <property type="match status" value="1"/>
</dbReference>
<dbReference type="Proteomes" id="UP000053342">
    <property type="component" value="Unassembled WGS sequence"/>
</dbReference>
<dbReference type="InterPro" id="IPR050360">
    <property type="entry name" value="MFS_Sugar_Transporters"/>
</dbReference>
<dbReference type="Gene3D" id="1.20.1250.20">
    <property type="entry name" value="MFS general substrate transporter like domains"/>
    <property type="match status" value="1"/>
</dbReference>
<keyword evidence="4 7" id="KW-0812">Transmembrane</keyword>
<dbReference type="OrthoDB" id="4540492at2759"/>
<evidence type="ECO:0000256" key="5">
    <source>
        <dbReference type="ARBA" id="ARBA00022989"/>
    </source>
</evidence>
<dbReference type="SUPFAM" id="SSF103473">
    <property type="entry name" value="MFS general substrate transporter"/>
    <property type="match status" value="1"/>
</dbReference>
<dbReference type="GO" id="GO:0005351">
    <property type="term" value="F:carbohydrate:proton symporter activity"/>
    <property type="evidence" value="ECO:0007669"/>
    <property type="project" value="TreeGrafter"/>
</dbReference>
<dbReference type="RefSeq" id="XP_016266322.1">
    <property type="nucleotide sequence ID" value="XM_016402425.1"/>
</dbReference>
<dbReference type="FunFam" id="1.20.1250.20:FF:000134">
    <property type="entry name" value="MFS sugar transporter protein"/>
    <property type="match status" value="1"/>
</dbReference>
<name>A0A0D2B1S0_9EURO</name>
<feature type="transmembrane region" description="Helical" evidence="7">
    <location>
        <begin position="235"/>
        <end position="257"/>
    </location>
</feature>
<dbReference type="PROSITE" id="PS50850">
    <property type="entry name" value="MFS"/>
    <property type="match status" value="1"/>
</dbReference>
<dbReference type="PANTHER" id="PTHR48022">
    <property type="entry name" value="PLASTIDIC GLUCOSE TRANSPORTER 4"/>
    <property type="match status" value="1"/>
</dbReference>
<evidence type="ECO:0000256" key="2">
    <source>
        <dbReference type="ARBA" id="ARBA00010992"/>
    </source>
</evidence>
<feature type="transmembrane region" description="Helical" evidence="7">
    <location>
        <begin position="142"/>
        <end position="162"/>
    </location>
</feature>
<dbReference type="GO" id="GO:0016020">
    <property type="term" value="C:membrane"/>
    <property type="evidence" value="ECO:0007669"/>
    <property type="project" value="UniProtKB-SubCell"/>
</dbReference>
<dbReference type="InterPro" id="IPR005829">
    <property type="entry name" value="Sugar_transporter_CS"/>
</dbReference>
<dbReference type="InterPro" id="IPR005828">
    <property type="entry name" value="MFS_sugar_transport-like"/>
</dbReference>
<evidence type="ECO:0000256" key="7">
    <source>
        <dbReference type="SAM" id="Phobius"/>
    </source>
</evidence>
<evidence type="ECO:0000256" key="6">
    <source>
        <dbReference type="ARBA" id="ARBA00023136"/>
    </source>
</evidence>
<evidence type="ECO:0000313" key="9">
    <source>
        <dbReference type="EMBL" id="KIW46106.1"/>
    </source>
</evidence>
<evidence type="ECO:0000259" key="8">
    <source>
        <dbReference type="PROSITE" id="PS50850"/>
    </source>
</evidence>
<feature type="transmembrane region" description="Helical" evidence="7">
    <location>
        <begin position="85"/>
        <end position="107"/>
    </location>
</feature>